<keyword evidence="3 6" id="KW-0479">Metal-binding</keyword>
<reference evidence="8" key="2">
    <citation type="submission" date="2023-04" db="EMBL/GenBank/DDBJ databases">
        <authorList>
            <person name="Bu L."/>
            <person name="Lu L."/>
            <person name="Laidemitt M.R."/>
            <person name="Zhang S.M."/>
            <person name="Mutuku M."/>
            <person name="Mkoji G."/>
            <person name="Steinauer M."/>
            <person name="Loker E.S."/>
        </authorList>
    </citation>
    <scope>NUCLEOTIDE SEQUENCE</scope>
    <source>
        <strain evidence="8">KasaAsao</strain>
        <tissue evidence="8">Whole Snail</tissue>
    </source>
</reference>
<comment type="similarity">
    <text evidence="1 6">Belongs to the peptidase M76 family.</text>
</comment>
<keyword evidence="9" id="KW-1185">Reference proteome</keyword>
<comment type="caution">
    <text evidence="8">The sequence shown here is derived from an EMBL/GenBank/DDBJ whole genome shotgun (WGS) entry which is preliminary data.</text>
</comment>
<protein>
    <recommendedName>
        <fullName evidence="6">Mitochondrial inner membrane protease ATP23</fullName>
        <ecNumber evidence="6">3.4.24.-</ecNumber>
    </recommendedName>
</protein>
<name>A0AAD8BYV9_BIOPF</name>
<dbReference type="EMBL" id="JASAOG010000022">
    <property type="protein sequence ID" value="KAK0063193.1"/>
    <property type="molecule type" value="Genomic_DNA"/>
</dbReference>
<dbReference type="GO" id="GO:0005739">
    <property type="term" value="C:mitochondrion"/>
    <property type="evidence" value="ECO:0007669"/>
    <property type="project" value="GOC"/>
</dbReference>
<dbReference type="PANTHER" id="PTHR21711:SF0">
    <property type="entry name" value="MITOCHONDRIAL INNER MEMBRANE PROTEASE ATP23 HOMOLOG"/>
    <property type="match status" value="1"/>
</dbReference>
<reference evidence="8" key="1">
    <citation type="journal article" date="2023" name="PLoS Negl. Trop. Dis.">
        <title>A genome sequence for Biomphalaria pfeifferi, the major vector snail for the human-infecting parasite Schistosoma mansoni.</title>
        <authorList>
            <person name="Bu L."/>
            <person name="Lu L."/>
            <person name="Laidemitt M.R."/>
            <person name="Zhang S.M."/>
            <person name="Mutuku M."/>
            <person name="Mkoji G."/>
            <person name="Steinauer M."/>
            <person name="Loker E.S."/>
        </authorList>
    </citation>
    <scope>NUCLEOTIDE SEQUENCE</scope>
    <source>
        <strain evidence="8">KasaAsao</strain>
    </source>
</reference>
<evidence type="ECO:0000256" key="7">
    <source>
        <dbReference type="SAM" id="MobiDB-lite"/>
    </source>
</evidence>
<evidence type="ECO:0000313" key="8">
    <source>
        <dbReference type="EMBL" id="KAK0063193.1"/>
    </source>
</evidence>
<evidence type="ECO:0000256" key="5">
    <source>
        <dbReference type="ARBA" id="ARBA00023049"/>
    </source>
</evidence>
<dbReference type="GO" id="GO:0004222">
    <property type="term" value="F:metalloendopeptidase activity"/>
    <property type="evidence" value="ECO:0007669"/>
    <property type="project" value="InterPro"/>
</dbReference>
<feature type="compositionally biased region" description="Polar residues" evidence="7">
    <location>
        <begin position="1"/>
        <end position="35"/>
    </location>
</feature>
<dbReference type="Pfam" id="PF09768">
    <property type="entry name" value="Peptidase_M76"/>
    <property type="match status" value="1"/>
</dbReference>
<evidence type="ECO:0000256" key="2">
    <source>
        <dbReference type="ARBA" id="ARBA00022670"/>
    </source>
</evidence>
<evidence type="ECO:0000256" key="3">
    <source>
        <dbReference type="ARBA" id="ARBA00022723"/>
    </source>
</evidence>
<gene>
    <name evidence="8" type="ORF">Bpfe_007389</name>
</gene>
<evidence type="ECO:0000313" key="9">
    <source>
        <dbReference type="Proteomes" id="UP001233172"/>
    </source>
</evidence>
<accession>A0AAD8BYV9</accession>
<dbReference type="AlphaFoldDB" id="A0AAD8BYV9"/>
<dbReference type="PANTHER" id="PTHR21711">
    <property type="entry name" value="MITOCHONDRIAL INNER MEMBRANE PROTEASE"/>
    <property type="match status" value="1"/>
</dbReference>
<evidence type="ECO:0000256" key="4">
    <source>
        <dbReference type="ARBA" id="ARBA00022801"/>
    </source>
</evidence>
<keyword evidence="5 6" id="KW-0482">Metalloprotease</keyword>
<keyword evidence="2 6" id="KW-0645">Protease</keyword>
<feature type="region of interest" description="Disordered" evidence="7">
    <location>
        <begin position="1"/>
        <end position="39"/>
    </location>
</feature>
<dbReference type="GO" id="GO:0034982">
    <property type="term" value="P:mitochondrial protein processing"/>
    <property type="evidence" value="ECO:0007669"/>
    <property type="project" value="TreeGrafter"/>
</dbReference>
<proteinExistence type="inferred from homology"/>
<organism evidence="8 9">
    <name type="scientific">Biomphalaria pfeifferi</name>
    <name type="common">Bloodfluke planorb</name>
    <name type="synonym">Freshwater snail</name>
    <dbReference type="NCBI Taxonomy" id="112525"/>
    <lineage>
        <taxon>Eukaryota</taxon>
        <taxon>Metazoa</taxon>
        <taxon>Spiralia</taxon>
        <taxon>Lophotrochozoa</taxon>
        <taxon>Mollusca</taxon>
        <taxon>Gastropoda</taxon>
        <taxon>Heterobranchia</taxon>
        <taxon>Euthyneura</taxon>
        <taxon>Panpulmonata</taxon>
        <taxon>Hygrophila</taxon>
        <taxon>Lymnaeoidea</taxon>
        <taxon>Planorbidae</taxon>
        <taxon>Biomphalaria</taxon>
    </lineage>
</organism>
<sequence length="272" mass="31007">MAASSKSPEIKESQANTINLSVKENNTSSSDSGITNPKDGEDFGYFFFPERDRLKKQEKSFLSKLWNREDITNFKCKANVLSCMKSNDKVKLMVTALESHGCPVELDRHISCEMCRDRVNGGFDPKSMQVVICQNNVHTQDVCCNVLAHELLHAFDYCRAKVNFENLRHLACSEIRAANMFHCSLGAAMSSGEASLFHVKERHQLCVKNKALQSMRLVRNVTELEAMMVIDDVFDKCYNDTEPFGRRCFKNLGRAKRALNESRNYYDFSDID</sequence>
<keyword evidence="4 6" id="KW-0378">Hydrolase</keyword>
<dbReference type="GO" id="GO:0033615">
    <property type="term" value="P:mitochondrial proton-transporting ATP synthase complex assembly"/>
    <property type="evidence" value="ECO:0007669"/>
    <property type="project" value="TreeGrafter"/>
</dbReference>
<evidence type="ECO:0000256" key="1">
    <source>
        <dbReference type="ARBA" id="ARBA00009915"/>
    </source>
</evidence>
<dbReference type="InterPro" id="IPR019165">
    <property type="entry name" value="Peptidase_M76_ATP23"/>
</dbReference>
<dbReference type="EC" id="3.4.24.-" evidence="6"/>
<dbReference type="Proteomes" id="UP001233172">
    <property type="component" value="Unassembled WGS sequence"/>
</dbReference>
<evidence type="ECO:0000256" key="6">
    <source>
        <dbReference type="RuleBase" id="RU364057"/>
    </source>
</evidence>
<dbReference type="GO" id="GO:0046872">
    <property type="term" value="F:metal ion binding"/>
    <property type="evidence" value="ECO:0007669"/>
    <property type="project" value="UniProtKB-KW"/>
</dbReference>